<evidence type="ECO:0000256" key="4">
    <source>
        <dbReference type="ARBA" id="ARBA00022833"/>
    </source>
</evidence>
<dbReference type="SUPFAM" id="SSF48403">
    <property type="entry name" value="Ankyrin repeat"/>
    <property type="match status" value="1"/>
</dbReference>
<dbReference type="InterPro" id="IPR001164">
    <property type="entry name" value="ArfGAP_dom"/>
</dbReference>
<name>A0A2H9TJ59_9FUNG</name>
<feature type="compositionally biased region" description="Polar residues" evidence="6">
    <location>
        <begin position="764"/>
        <end position="774"/>
    </location>
</feature>
<dbReference type="InterPro" id="IPR027267">
    <property type="entry name" value="AH/BAR_dom_sf"/>
</dbReference>
<dbReference type="SMART" id="SM00233">
    <property type="entry name" value="PH"/>
    <property type="match status" value="1"/>
</dbReference>
<dbReference type="PROSITE" id="PS50115">
    <property type="entry name" value="ARFGAP"/>
    <property type="match status" value="1"/>
</dbReference>
<gene>
    <name evidence="9" type="ORF">PSACC_02406</name>
</gene>
<evidence type="ECO:0000256" key="1">
    <source>
        <dbReference type="ARBA" id="ARBA00022468"/>
    </source>
</evidence>
<feature type="compositionally biased region" description="Polar residues" evidence="6">
    <location>
        <begin position="806"/>
        <end position="817"/>
    </location>
</feature>
<dbReference type="GO" id="GO:0008270">
    <property type="term" value="F:zinc ion binding"/>
    <property type="evidence" value="ECO:0007669"/>
    <property type="project" value="UniProtKB-KW"/>
</dbReference>
<evidence type="ECO:0000259" key="8">
    <source>
        <dbReference type="PROSITE" id="PS50115"/>
    </source>
</evidence>
<dbReference type="InterPro" id="IPR001849">
    <property type="entry name" value="PH_domain"/>
</dbReference>
<feature type="domain" description="PH" evidence="7">
    <location>
        <begin position="280"/>
        <end position="377"/>
    </location>
</feature>
<dbReference type="InterPro" id="IPR037278">
    <property type="entry name" value="ARFGAP/RecO"/>
</dbReference>
<dbReference type="Pfam" id="PF16746">
    <property type="entry name" value="BAR_3"/>
    <property type="match status" value="1"/>
</dbReference>
<keyword evidence="3 5" id="KW-0863">Zinc-finger</keyword>
<dbReference type="Pfam" id="PF00169">
    <property type="entry name" value="PH"/>
    <property type="match status" value="1"/>
</dbReference>
<dbReference type="Gene3D" id="1.10.220.150">
    <property type="entry name" value="Arf GTPase activating protein"/>
    <property type="match status" value="1"/>
</dbReference>
<dbReference type="PANTHER" id="PTHR23180:SF160">
    <property type="entry name" value="ADP-RIBOSYLATION FACTOR GTPASE-ACTIVATING PROTEIN EFFECTOR PROTEIN 1"/>
    <property type="match status" value="1"/>
</dbReference>
<dbReference type="SUPFAM" id="SSF57863">
    <property type="entry name" value="ArfGap/RecO-like zinc finger"/>
    <property type="match status" value="1"/>
</dbReference>
<keyword evidence="1" id="KW-0343">GTPase activation</keyword>
<dbReference type="STRING" id="1246581.A0A2H9TJ59"/>
<dbReference type="SUPFAM" id="SSF50729">
    <property type="entry name" value="PH domain-like"/>
    <property type="match status" value="1"/>
</dbReference>
<dbReference type="EMBL" id="MTSL01000159">
    <property type="protein sequence ID" value="PJF17794.1"/>
    <property type="molecule type" value="Genomic_DNA"/>
</dbReference>
<dbReference type="PRINTS" id="PR00405">
    <property type="entry name" value="REVINTRACTNG"/>
</dbReference>
<evidence type="ECO:0000259" key="7">
    <source>
        <dbReference type="PROSITE" id="PS50003"/>
    </source>
</evidence>
<keyword evidence="4" id="KW-0862">Zinc</keyword>
<organism evidence="9 10">
    <name type="scientific">Paramicrosporidium saccamoebae</name>
    <dbReference type="NCBI Taxonomy" id="1246581"/>
    <lineage>
        <taxon>Eukaryota</taxon>
        <taxon>Fungi</taxon>
        <taxon>Fungi incertae sedis</taxon>
        <taxon>Cryptomycota</taxon>
        <taxon>Cryptomycota incertae sedis</taxon>
        <taxon>Paramicrosporidium</taxon>
    </lineage>
</organism>
<dbReference type="Gene3D" id="2.30.29.30">
    <property type="entry name" value="Pleckstrin-homology domain (PH domain)/Phosphotyrosine-binding domain (PTB)"/>
    <property type="match status" value="1"/>
</dbReference>
<feature type="region of interest" description="Disordered" evidence="6">
    <location>
        <begin position="698"/>
        <end position="830"/>
    </location>
</feature>
<evidence type="ECO:0000256" key="2">
    <source>
        <dbReference type="ARBA" id="ARBA00022723"/>
    </source>
</evidence>
<evidence type="ECO:0000256" key="3">
    <source>
        <dbReference type="ARBA" id="ARBA00022771"/>
    </source>
</evidence>
<proteinExistence type="predicted"/>
<dbReference type="GO" id="GO:0005737">
    <property type="term" value="C:cytoplasm"/>
    <property type="evidence" value="ECO:0007669"/>
    <property type="project" value="InterPro"/>
</dbReference>
<sequence length="830" mass="93706">MEDVVNLEECFLDSPPYRQRLARCDTYLQEVEQCLRTVLKTARTVITGTEELSEHYNAFAECLTELGRLEANRPTRETYQPFDGDMASWTAGQHIMFLAEELKRIETARKSFALQLETVLVDPLDSLARTDLCVAREYRKRWERSGTEYLHENSKFMSRKSKDAGLAEGAAEVASLRRTYHEASLEYAARMGEVLGKEQLRISEAVLGLCQSRMLLCEKEHAVLDDIAPNLRLLEQFSATFRTRVNSLHDDYDIQRQTIMQKSVNRYNPLQADTTDGAGVVDKSGYLYKRSSHAMRPVWSRRFFSLHDNCLEYYTMEGKNNASTVLIDLRLCTVKRLELSDRRLCFEIVSPVKTYTLQAENEREMEEWIRAIQTSIREAIQGGVDSAATPNPPRSESPCQEMLSSYLPGTSIEASLDEQQRRRIRAVPGNGSCADCGMSDPEWASLSLGILVCIECSGIHRSLGVHKSKVRSLRLDYWEPEHIEIMTALGNERVQAIFETTYRESEVAFYRKPSATSAHEEKEQWIIAKYDLTKFIAPWTGGNVARAVQQGDLATCLHWLATGHDVNSLQDELTQSTALLLAIDASQWTVTALLLLWAASLTDCDIRQQSALHHLAHSTTLPLPLLVSILRRNPPLATPDIHGDDPLSIAVRHAHGDFVTILRMFQHDTRTVEDPGSGVKKPPLRRLLRGKFYRRLTPRRRRSLSSAMEELSPFGRKHWPHRRSHSHTDSLSGVGIGDGTNISRLKREDSSRDGIASSSRSGEDLSQSGENPSRSGEDPSHSGGDPSQDEEDSSQYEKDTILDPNQRPNQCPNQGPGRNTRPRDREPASE</sequence>
<dbReference type="InterPro" id="IPR038508">
    <property type="entry name" value="ArfGAP_dom_sf"/>
</dbReference>
<feature type="compositionally biased region" description="Basic and acidic residues" evidence="6">
    <location>
        <begin position="821"/>
        <end position="830"/>
    </location>
</feature>
<protein>
    <submittedName>
        <fullName evidence="9">Uncharacterized protein</fullName>
    </submittedName>
</protein>
<dbReference type="CDD" id="cd13250">
    <property type="entry name" value="PH_ACAP"/>
    <property type="match status" value="1"/>
</dbReference>
<evidence type="ECO:0000313" key="9">
    <source>
        <dbReference type="EMBL" id="PJF17794.1"/>
    </source>
</evidence>
<dbReference type="OrthoDB" id="10266696at2759"/>
<dbReference type="Gene3D" id="1.20.1270.60">
    <property type="entry name" value="Arfaptin homology (AH) domain/BAR domain"/>
    <property type="match status" value="1"/>
</dbReference>
<feature type="compositionally biased region" description="Basic residues" evidence="6">
    <location>
        <begin position="715"/>
        <end position="725"/>
    </location>
</feature>
<dbReference type="PANTHER" id="PTHR23180">
    <property type="entry name" value="CENTAURIN/ARF"/>
    <property type="match status" value="1"/>
</dbReference>
<dbReference type="Gene3D" id="1.25.40.20">
    <property type="entry name" value="Ankyrin repeat-containing domain"/>
    <property type="match status" value="1"/>
</dbReference>
<dbReference type="Proteomes" id="UP000240830">
    <property type="component" value="Unassembled WGS sequence"/>
</dbReference>
<evidence type="ECO:0000256" key="5">
    <source>
        <dbReference type="PROSITE-ProRule" id="PRU00288"/>
    </source>
</evidence>
<evidence type="ECO:0000256" key="6">
    <source>
        <dbReference type="SAM" id="MobiDB-lite"/>
    </source>
</evidence>
<accession>A0A2H9TJ59</accession>
<dbReference type="GO" id="GO:0005096">
    <property type="term" value="F:GTPase activator activity"/>
    <property type="evidence" value="ECO:0007669"/>
    <property type="project" value="UniProtKB-KW"/>
</dbReference>
<dbReference type="Pfam" id="PF01412">
    <property type="entry name" value="ArfGap"/>
    <property type="match status" value="1"/>
</dbReference>
<evidence type="ECO:0000313" key="10">
    <source>
        <dbReference type="Proteomes" id="UP000240830"/>
    </source>
</evidence>
<dbReference type="InterPro" id="IPR045258">
    <property type="entry name" value="ACAP1/2/3-like"/>
</dbReference>
<dbReference type="SUPFAM" id="SSF103657">
    <property type="entry name" value="BAR/IMD domain-like"/>
    <property type="match status" value="1"/>
</dbReference>
<dbReference type="PROSITE" id="PS50003">
    <property type="entry name" value="PH_DOMAIN"/>
    <property type="match status" value="1"/>
</dbReference>
<comment type="caution">
    <text evidence="9">The sequence shown here is derived from an EMBL/GenBank/DDBJ whole genome shotgun (WGS) entry which is preliminary data.</text>
</comment>
<dbReference type="FunFam" id="1.10.220.150:FF:000009">
    <property type="entry name" value="stromal membrane-associated protein 1 isoform X1"/>
    <property type="match status" value="1"/>
</dbReference>
<dbReference type="InterPro" id="IPR011993">
    <property type="entry name" value="PH-like_dom_sf"/>
</dbReference>
<keyword evidence="10" id="KW-1185">Reference proteome</keyword>
<dbReference type="InterPro" id="IPR036770">
    <property type="entry name" value="Ankyrin_rpt-contain_sf"/>
</dbReference>
<dbReference type="InterPro" id="IPR004148">
    <property type="entry name" value="BAR_dom"/>
</dbReference>
<dbReference type="AlphaFoldDB" id="A0A2H9TJ59"/>
<dbReference type="CDD" id="cd08204">
    <property type="entry name" value="ArfGap"/>
    <property type="match status" value="1"/>
</dbReference>
<keyword evidence="2" id="KW-0479">Metal-binding</keyword>
<dbReference type="SMART" id="SM00105">
    <property type="entry name" value="ArfGap"/>
    <property type="match status" value="1"/>
</dbReference>
<feature type="domain" description="Arf-GAP" evidence="8">
    <location>
        <begin position="418"/>
        <end position="536"/>
    </location>
</feature>
<reference evidence="9 10" key="1">
    <citation type="submission" date="2016-10" db="EMBL/GenBank/DDBJ databases">
        <title>The genome of Paramicrosporidium saccamoebae is the missing link in understanding Cryptomycota and Microsporidia evolution.</title>
        <authorList>
            <person name="Quandt C.A."/>
            <person name="Beaudet D."/>
            <person name="Corsaro D."/>
            <person name="Michel R."/>
            <person name="Corradi N."/>
            <person name="James T."/>
        </authorList>
    </citation>
    <scope>NUCLEOTIDE SEQUENCE [LARGE SCALE GENOMIC DNA]</scope>
    <source>
        <strain evidence="9 10">KSL3</strain>
    </source>
</reference>